<gene>
    <name evidence="7" type="primary">Cnig_chr_IV.g12826</name>
    <name evidence="7" type="ORF">B9Z55_012826</name>
</gene>
<feature type="compositionally biased region" description="Basic and acidic residues" evidence="5">
    <location>
        <begin position="312"/>
        <end position="332"/>
    </location>
</feature>
<dbReference type="GO" id="GO:0008270">
    <property type="term" value="F:zinc ion binding"/>
    <property type="evidence" value="ECO:0007669"/>
    <property type="project" value="UniProtKB-KW"/>
</dbReference>
<keyword evidence="4" id="KW-0175">Coiled coil</keyword>
<evidence type="ECO:0000256" key="1">
    <source>
        <dbReference type="ARBA" id="ARBA00022771"/>
    </source>
</evidence>
<keyword evidence="1 3" id="KW-0479">Metal-binding</keyword>
<accession>A0A2G5TZ22</accession>
<dbReference type="EMBL" id="PDUG01000004">
    <property type="protein sequence ID" value="PIC32524.1"/>
    <property type="molecule type" value="Genomic_DNA"/>
</dbReference>
<sequence length="863" mass="100539">MNSYNSPIFKNVIPDFVGRINETNAKKNVYSPITTIGRKGEFLLKLRESALYIFNNVICGVDWKTAIRENGIADYLNFRKTFEDTLKPLFCEWEMSHLDKNWHDEIITNLRKHKIFENQRRANLNFFEDFAEDSLVPTAHFKEQCEAFNLPPMPHLGSLPDAMLVVEAKVLILVVWTCQFYPRLDAPKEQGDSAMQREVIRNAMFLRMPMESKFRKQFTNLIAYWSETRASVRRTMTLEPTEPARKPSQLELEEEASRNLIRAVVLEKKKQKKEKRNANGAEVSVATAKREDDVKDVESSRESSGKSSKSLKVQEEATKKMEKGQEPNKDGKGGAQLLKKLDNISGSSANPNGLSKKSEKLPNPGYEGPRSSATNESFRSSSTSNSEPCSSQKSLSKDEIPVKKQNLMIELMEYVKQLCEENETLKSKIEERREEDSNTLRKAKKELGKEEKTDKLEQNRKSSLEIMEKNLIEAEKQRDVANQKLRKAEEKLRKEIGFNVEMGYQLRGEKKDLEIMIREKELALEETVKEWTERWNVERYQVEQAQKKTAKLEQDWKLSFEFMEKNQIEAEEQRDVANEKLRKTEEELREQIAISRNLEQQLKEANMALTAMNKEKDRAVEAKERAVVREWTERWNVERYQVELAQKKITEVESKVRQLTREKEKLLEKQSENLHLQNRTQELSNQPGPSSQQVSEDPNVYLERIQKMLANLNRDDSIEEKRIRISRLLTGTDSAETREICVLEEDLFDASVTMYRDILNFNKYKVQQTQCTAECQTIPIYPDLSKRFLNLEKKEKGKAMFEEGECAVCFEKMEDFEETRTCPHEKCSLVYHAKCIQKSVENKAVCPYCQKPYYDVQEFPDLA</sequence>
<feature type="region of interest" description="Disordered" evidence="5">
    <location>
        <begin position="426"/>
        <end position="462"/>
    </location>
</feature>
<evidence type="ECO:0000256" key="2">
    <source>
        <dbReference type="ARBA" id="ARBA00022833"/>
    </source>
</evidence>
<dbReference type="Proteomes" id="UP000230233">
    <property type="component" value="Chromosome IV"/>
</dbReference>
<name>A0A2G5TZ22_9PELO</name>
<feature type="domain" description="RING-type" evidence="6">
    <location>
        <begin position="806"/>
        <end position="850"/>
    </location>
</feature>
<evidence type="ECO:0000259" key="6">
    <source>
        <dbReference type="PROSITE" id="PS50089"/>
    </source>
</evidence>
<dbReference type="PROSITE" id="PS50089">
    <property type="entry name" value="ZF_RING_2"/>
    <property type="match status" value="1"/>
</dbReference>
<feature type="compositionally biased region" description="Polar residues" evidence="5">
    <location>
        <begin position="344"/>
        <end position="355"/>
    </location>
</feature>
<feature type="compositionally biased region" description="Basic and acidic residues" evidence="5">
    <location>
        <begin position="288"/>
        <end position="304"/>
    </location>
</feature>
<dbReference type="Pfam" id="PF13639">
    <property type="entry name" value="zf-RING_2"/>
    <property type="match status" value="1"/>
</dbReference>
<feature type="region of interest" description="Disordered" evidence="5">
    <location>
        <begin position="269"/>
        <end position="401"/>
    </location>
</feature>
<evidence type="ECO:0000256" key="3">
    <source>
        <dbReference type="PROSITE-ProRule" id="PRU00175"/>
    </source>
</evidence>
<evidence type="ECO:0000256" key="5">
    <source>
        <dbReference type="SAM" id="MobiDB-lite"/>
    </source>
</evidence>
<dbReference type="Gene3D" id="3.30.40.10">
    <property type="entry name" value="Zinc/RING finger domain, C3HC4 (zinc finger)"/>
    <property type="match status" value="1"/>
</dbReference>
<keyword evidence="1 3" id="KW-0863">Zinc-finger</keyword>
<comment type="caution">
    <text evidence="7">The sequence shown here is derived from an EMBL/GenBank/DDBJ whole genome shotgun (WGS) entry which is preliminary data.</text>
</comment>
<feature type="compositionally biased region" description="Polar residues" evidence="5">
    <location>
        <begin position="673"/>
        <end position="696"/>
    </location>
</feature>
<keyword evidence="2" id="KW-0862">Zinc</keyword>
<dbReference type="InterPro" id="IPR001841">
    <property type="entry name" value="Znf_RING"/>
</dbReference>
<feature type="compositionally biased region" description="Low complexity" evidence="5">
    <location>
        <begin position="370"/>
        <end position="391"/>
    </location>
</feature>
<evidence type="ECO:0000313" key="8">
    <source>
        <dbReference type="Proteomes" id="UP000230233"/>
    </source>
</evidence>
<dbReference type="SUPFAM" id="SSF57850">
    <property type="entry name" value="RING/U-box"/>
    <property type="match status" value="1"/>
</dbReference>
<keyword evidence="8" id="KW-1185">Reference proteome</keyword>
<evidence type="ECO:0000313" key="7">
    <source>
        <dbReference type="EMBL" id="PIC32524.1"/>
    </source>
</evidence>
<dbReference type="AlphaFoldDB" id="A0A2G5TZ22"/>
<protein>
    <recommendedName>
        <fullName evidence="6">RING-type domain-containing protein</fullName>
    </recommendedName>
</protein>
<dbReference type="InterPro" id="IPR013083">
    <property type="entry name" value="Znf_RING/FYVE/PHD"/>
</dbReference>
<proteinExistence type="predicted"/>
<reference evidence="8" key="1">
    <citation type="submission" date="2017-10" db="EMBL/GenBank/DDBJ databases">
        <title>Rapid genome shrinkage in a self-fertile nematode reveals novel sperm competition proteins.</title>
        <authorList>
            <person name="Yin D."/>
            <person name="Schwarz E.M."/>
            <person name="Thomas C.G."/>
            <person name="Felde R.L."/>
            <person name="Korf I.F."/>
            <person name="Cutter A.D."/>
            <person name="Schartner C.M."/>
            <person name="Ralston E.J."/>
            <person name="Meyer B.J."/>
            <person name="Haag E.S."/>
        </authorList>
    </citation>
    <scope>NUCLEOTIDE SEQUENCE [LARGE SCALE GENOMIC DNA]</scope>
    <source>
        <strain evidence="8">JU1422</strain>
    </source>
</reference>
<dbReference type="STRING" id="1611254.A0A2G5TZ22"/>
<feature type="coiled-coil region" evidence="4">
    <location>
        <begin position="560"/>
        <end position="669"/>
    </location>
</feature>
<evidence type="ECO:0000256" key="4">
    <source>
        <dbReference type="SAM" id="Coils"/>
    </source>
</evidence>
<feature type="region of interest" description="Disordered" evidence="5">
    <location>
        <begin position="671"/>
        <end position="696"/>
    </location>
</feature>
<organism evidence="7 8">
    <name type="scientific">Caenorhabditis nigoni</name>
    <dbReference type="NCBI Taxonomy" id="1611254"/>
    <lineage>
        <taxon>Eukaryota</taxon>
        <taxon>Metazoa</taxon>
        <taxon>Ecdysozoa</taxon>
        <taxon>Nematoda</taxon>
        <taxon>Chromadorea</taxon>
        <taxon>Rhabditida</taxon>
        <taxon>Rhabditina</taxon>
        <taxon>Rhabditomorpha</taxon>
        <taxon>Rhabditoidea</taxon>
        <taxon>Rhabditidae</taxon>
        <taxon>Peloderinae</taxon>
        <taxon>Caenorhabditis</taxon>
    </lineage>
</organism>